<gene>
    <name evidence="1" type="ORF">HMPREF0428_01827</name>
</gene>
<dbReference type="AlphaFoldDB" id="A0AA87ANX9"/>
<sequence>MANIEKDYALYYGDELIFVGTMKEMAEFTNKRIETLYTYGNKRYKDRNTYLLIKIEEDEEC</sequence>
<accession>A0AA87ANX9</accession>
<comment type="caution">
    <text evidence="1">The sequence shown here is derived from an EMBL/GenBank/DDBJ whole genome shotgun (WGS) entry which is preliminary data.</text>
</comment>
<proteinExistence type="predicted"/>
<dbReference type="RefSeq" id="WP_003148008.1">
    <property type="nucleotide sequence ID" value="NZ_GL883586.1"/>
</dbReference>
<dbReference type="Proteomes" id="UP000004773">
    <property type="component" value="Unassembled WGS sequence"/>
</dbReference>
<name>A0AA87ANX9_9BACL</name>
<evidence type="ECO:0000313" key="1">
    <source>
        <dbReference type="EMBL" id="EGF86025.1"/>
    </source>
</evidence>
<evidence type="ECO:0000313" key="2">
    <source>
        <dbReference type="Proteomes" id="UP000004773"/>
    </source>
</evidence>
<organism evidence="1 2">
    <name type="scientific">Gemella haemolysans M341</name>
    <dbReference type="NCBI Taxonomy" id="562981"/>
    <lineage>
        <taxon>Bacteria</taxon>
        <taxon>Bacillati</taxon>
        <taxon>Bacillota</taxon>
        <taxon>Bacilli</taxon>
        <taxon>Bacillales</taxon>
        <taxon>Gemellaceae</taxon>
        <taxon>Gemella</taxon>
    </lineage>
</organism>
<dbReference type="EMBL" id="ACRO01000047">
    <property type="protein sequence ID" value="EGF86025.1"/>
    <property type="molecule type" value="Genomic_DNA"/>
</dbReference>
<reference evidence="1 2" key="1">
    <citation type="submission" date="2011-03" db="EMBL/GenBank/DDBJ databases">
        <title>The Genome Sequence of Gemella haemolysans M341.</title>
        <authorList>
            <consortium name="The Broad Institute Genome Sequencing Platform"/>
            <consortium name="The Broad Institute Genome Sequencing Center for Infectious Disease"/>
            <person name="Earl A."/>
            <person name="Ward D."/>
            <person name="Feldgarden M."/>
            <person name="Gevers D."/>
            <person name="Sibley C.D."/>
            <person name="Field T.R."/>
            <person name="Grinwis M."/>
            <person name="Eshaghurshan C.S."/>
            <person name="Surette M.G."/>
            <person name="Young S.K."/>
            <person name="Zeng Q."/>
            <person name="Gargeya S."/>
            <person name="Fitzgerald M."/>
            <person name="Haas B."/>
            <person name="Abouelleil A."/>
            <person name="Alvarado L."/>
            <person name="Arachchi H.M."/>
            <person name="Berlin A."/>
            <person name="Brown A."/>
            <person name="Chapman S.B."/>
            <person name="Chen Z."/>
            <person name="Dunbar C."/>
            <person name="Freedman E."/>
            <person name="Gearin G."/>
            <person name="Gellesch M."/>
            <person name="Goldberg J."/>
            <person name="Griggs A."/>
            <person name="Gujja S."/>
            <person name="Heilman E.R."/>
            <person name="Heiman D."/>
            <person name="Howarth C."/>
            <person name="Larson L."/>
            <person name="Lui A."/>
            <person name="MacDonald P.J.P."/>
            <person name="Mehta T."/>
            <person name="Montmayeur A."/>
            <person name="Murphy C."/>
            <person name="Neiman D."/>
            <person name="Pearson M."/>
            <person name="Priest M."/>
            <person name="Roberts A."/>
            <person name="Saif S."/>
            <person name="Shea T."/>
            <person name="Shenoy N."/>
            <person name="Sisk P."/>
            <person name="Stolte C."/>
            <person name="Sykes S."/>
            <person name="White J."/>
            <person name="Yandava C."/>
            <person name="Wortman J."/>
            <person name="Nusbaum C."/>
            <person name="Birren B."/>
        </authorList>
    </citation>
    <scope>NUCLEOTIDE SEQUENCE [LARGE SCALE GENOMIC DNA]</scope>
    <source>
        <strain evidence="1 2">M341</strain>
    </source>
</reference>
<protein>
    <submittedName>
        <fullName evidence="1">Uncharacterized protein</fullName>
    </submittedName>
</protein>